<dbReference type="Proteomes" id="UP000091956">
    <property type="component" value="Unassembled WGS sequence"/>
</dbReference>
<sequence length="197" mass="21688">MEQPRQYIIQLSGLPGSGKSTIAHRLARSIDGIVINHDLLKSFFLDTSASTSTSTATSLDQAAKLAYTLDWILAEDLLKQGRSVIIDSVCNYTTLIEKGVELAEKFGCEYRFVECRVQDVEVLDRRLKGRVAMRSQRTGIDAPPVDAEGVGEGSVDHREVLRRKLENPVRPGSGAIVVDSSGSTEECVEEILRRIVL</sequence>
<dbReference type="PANTHER" id="PTHR37807:SF3">
    <property type="entry name" value="OS07G0160300 PROTEIN"/>
    <property type="match status" value="1"/>
</dbReference>
<dbReference type="GeneID" id="28837062"/>
<proteinExistence type="predicted"/>
<evidence type="ECO:0000313" key="1">
    <source>
        <dbReference type="EMBL" id="OBT98112.1"/>
    </source>
</evidence>
<dbReference type="Pfam" id="PF13671">
    <property type="entry name" value="AAA_33"/>
    <property type="match status" value="1"/>
</dbReference>
<dbReference type="AlphaFoldDB" id="A0A1B8GQK6"/>
<reference evidence="2" key="2">
    <citation type="journal article" date="2018" name="Nat. Commun.">
        <title>Extreme sensitivity to ultraviolet light in the fungal pathogen causing white-nose syndrome of bats.</title>
        <authorList>
            <person name="Palmer J.M."/>
            <person name="Drees K.P."/>
            <person name="Foster J.T."/>
            <person name="Lindner D.L."/>
        </authorList>
    </citation>
    <scope>NUCLEOTIDE SEQUENCE [LARGE SCALE GENOMIC DNA]</scope>
    <source>
        <strain evidence="2">UAMH 10579</strain>
    </source>
</reference>
<organism evidence="1 2">
    <name type="scientific">Pseudogymnoascus verrucosus</name>
    <dbReference type="NCBI Taxonomy" id="342668"/>
    <lineage>
        <taxon>Eukaryota</taxon>
        <taxon>Fungi</taxon>
        <taxon>Dikarya</taxon>
        <taxon>Ascomycota</taxon>
        <taxon>Pezizomycotina</taxon>
        <taxon>Leotiomycetes</taxon>
        <taxon>Thelebolales</taxon>
        <taxon>Thelebolaceae</taxon>
        <taxon>Pseudogymnoascus</taxon>
    </lineage>
</organism>
<dbReference type="SUPFAM" id="SSF52540">
    <property type="entry name" value="P-loop containing nucleoside triphosphate hydrolases"/>
    <property type="match status" value="1"/>
</dbReference>
<protein>
    <recommendedName>
        <fullName evidence="3">Zeta toxin domain-containing protein</fullName>
    </recommendedName>
</protein>
<dbReference type="InterPro" id="IPR027417">
    <property type="entry name" value="P-loop_NTPase"/>
</dbReference>
<keyword evidence="2" id="KW-1185">Reference proteome</keyword>
<reference evidence="1 2" key="1">
    <citation type="submission" date="2016-03" db="EMBL/GenBank/DDBJ databases">
        <title>Comparative genomics of Pseudogymnoascus destructans, the fungus causing white-nose syndrome of bats.</title>
        <authorList>
            <person name="Palmer J.M."/>
            <person name="Drees K.P."/>
            <person name="Foster J.T."/>
            <person name="Lindner D.L."/>
        </authorList>
    </citation>
    <scope>NUCLEOTIDE SEQUENCE [LARGE SCALE GENOMIC DNA]</scope>
    <source>
        <strain evidence="1 2">UAMH 10579</strain>
    </source>
</reference>
<name>A0A1B8GQK6_9PEZI</name>
<dbReference type="OrthoDB" id="3231855at2759"/>
<dbReference type="PANTHER" id="PTHR37807">
    <property type="entry name" value="OS07G0160300 PROTEIN"/>
    <property type="match status" value="1"/>
</dbReference>
<dbReference type="STRING" id="342668.A0A1B8GQK6"/>
<evidence type="ECO:0000313" key="2">
    <source>
        <dbReference type="Proteomes" id="UP000091956"/>
    </source>
</evidence>
<evidence type="ECO:0008006" key="3">
    <source>
        <dbReference type="Google" id="ProtNLM"/>
    </source>
</evidence>
<dbReference type="RefSeq" id="XP_018131845.1">
    <property type="nucleotide sequence ID" value="XM_018273161.1"/>
</dbReference>
<gene>
    <name evidence="1" type="ORF">VE01_03676</name>
</gene>
<accession>A0A1B8GQK6</accession>
<dbReference type="Gene3D" id="3.40.50.300">
    <property type="entry name" value="P-loop containing nucleotide triphosphate hydrolases"/>
    <property type="match status" value="1"/>
</dbReference>
<dbReference type="EMBL" id="KV460218">
    <property type="protein sequence ID" value="OBT98112.1"/>
    <property type="molecule type" value="Genomic_DNA"/>
</dbReference>